<evidence type="ECO:0000256" key="4">
    <source>
        <dbReference type="ARBA" id="ARBA00023136"/>
    </source>
</evidence>
<keyword evidence="4 5" id="KW-0472">Membrane</keyword>
<dbReference type="EMBL" id="JAEQNB010000001">
    <property type="protein sequence ID" value="MBL0385797.1"/>
    <property type="molecule type" value="Genomic_DNA"/>
</dbReference>
<proteinExistence type="predicted"/>
<evidence type="ECO:0000313" key="6">
    <source>
        <dbReference type="EMBL" id="MBL0385797.1"/>
    </source>
</evidence>
<evidence type="ECO:0000313" key="7">
    <source>
        <dbReference type="Proteomes" id="UP000602284"/>
    </source>
</evidence>
<evidence type="ECO:0000256" key="5">
    <source>
        <dbReference type="SAM" id="Phobius"/>
    </source>
</evidence>
<keyword evidence="7" id="KW-1185">Reference proteome</keyword>
<protein>
    <submittedName>
        <fullName evidence="6">DoxX family protein</fullName>
    </submittedName>
</protein>
<comment type="subcellular location">
    <subcellularLocation>
        <location evidence="1">Membrane</location>
        <topology evidence="1">Multi-pass membrane protein</topology>
    </subcellularLocation>
</comment>
<reference evidence="6 7" key="1">
    <citation type="submission" date="2021-01" db="EMBL/GenBank/DDBJ databases">
        <title>Tumebacillus sp. strain ITR2 16S ribosomal RNA gene Genome sequencing and assembly.</title>
        <authorList>
            <person name="Kang M."/>
        </authorList>
    </citation>
    <scope>NUCLEOTIDE SEQUENCE [LARGE SCALE GENOMIC DNA]</scope>
    <source>
        <strain evidence="6 7">ITR2</strain>
    </source>
</reference>
<organism evidence="6 7">
    <name type="scientific">Tumebacillus amylolyticus</name>
    <dbReference type="NCBI Taxonomy" id="2801339"/>
    <lineage>
        <taxon>Bacteria</taxon>
        <taxon>Bacillati</taxon>
        <taxon>Bacillota</taxon>
        <taxon>Bacilli</taxon>
        <taxon>Bacillales</taxon>
        <taxon>Alicyclobacillaceae</taxon>
        <taxon>Tumebacillus</taxon>
    </lineage>
</organism>
<dbReference type="InterPro" id="IPR032808">
    <property type="entry name" value="DoxX"/>
</dbReference>
<evidence type="ECO:0000256" key="1">
    <source>
        <dbReference type="ARBA" id="ARBA00004141"/>
    </source>
</evidence>
<gene>
    <name evidence="6" type="ORF">JJB07_03965</name>
</gene>
<dbReference type="PANTHER" id="PTHR39157:SF1">
    <property type="entry name" value="DOXX FAMILY PROTEIN"/>
    <property type="match status" value="1"/>
</dbReference>
<keyword evidence="2 5" id="KW-0812">Transmembrane</keyword>
<evidence type="ECO:0000256" key="3">
    <source>
        <dbReference type="ARBA" id="ARBA00022989"/>
    </source>
</evidence>
<sequence length="171" mass="18566">MNEWLRNSKVAAALLVLVRIYVGWKFLDAGWHKITGAKAFDASGLLKGAVAGSTAAKPTVQAWYGSFVDSFALPNVGLFNFLVQWGELLVGIGLILGVFTTFAALMAMFMNFNYLFAGAISTNPNLIFLSIFIVVAGFNAGKFGGDYFVIPFLRAQLQKLRGERRVAGMNA</sequence>
<keyword evidence="3 5" id="KW-1133">Transmembrane helix</keyword>
<comment type="caution">
    <text evidence="6">The sequence shown here is derived from an EMBL/GenBank/DDBJ whole genome shotgun (WGS) entry which is preliminary data.</text>
</comment>
<accession>A0ABS1J688</accession>
<evidence type="ECO:0000256" key="2">
    <source>
        <dbReference type="ARBA" id="ARBA00022692"/>
    </source>
</evidence>
<feature type="transmembrane region" description="Helical" evidence="5">
    <location>
        <begin position="88"/>
        <end position="109"/>
    </location>
</feature>
<dbReference type="RefSeq" id="WP_201631299.1">
    <property type="nucleotide sequence ID" value="NZ_JAEQNB010000001.1"/>
</dbReference>
<dbReference type="Pfam" id="PF07681">
    <property type="entry name" value="DoxX"/>
    <property type="match status" value="1"/>
</dbReference>
<feature type="transmembrane region" description="Helical" evidence="5">
    <location>
        <begin position="115"/>
        <end position="138"/>
    </location>
</feature>
<dbReference type="PANTHER" id="PTHR39157">
    <property type="entry name" value="INTEGRAL MEMBRANE PROTEIN-RELATED"/>
    <property type="match status" value="1"/>
</dbReference>
<name>A0ABS1J688_9BACL</name>
<dbReference type="Proteomes" id="UP000602284">
    <property type="component" value="Unassembled WGS sequence"/>
</dbReference>